<comment type="caution">
    <text evidence="1">The sequence shown here is derived from an EMBL/GenBank/DDBJ whole genome shotgun (WGS) entry which is preliminary data.</text>
</comment>
<evidence type="ECO:0000313" key="1">
    <source>
        <dbReference type="EMBL" id="GES82366.1"/>
    </source>
</evidence>
<accession>A0A8H3LB06</accession>
<reference evidence="1" key="1">
    <citation type="submission" date="2019-10" db="EMBL/GenBank/DDBJ databases">
        <title>Conservation and host-specific expression of non-tandemly repeated heterogenous ribosome RNA gene in arbuscular mycorrhizal fungi.</title>
        <authorList>
            <person name="Maeda T."/>
            <person name="Kobayashi Y."/>
            <person name="Nakagawa T."/>
            <person name="Ezawa T."/>
            <person name="Yamaguchi K."/>
            <person name="Bino T."/>
            <person name="Nishimoto Y."/>
            <person name="Shigenobu S."/>
            <person name="Kawaguchi M."/>
        </authorList>
    </citation>
    <scope>NUCLEOTIDE SEQUENCE</scope>
    <source>
        <strain evidence="1">HR1</strain>
    </source>
</reference>
<dbReference type="AlphaFoldDB" id="A0A8H3LB06"/>
<gene>
    <name evidence="1" type="ORF">RCL2_000957800</name>
</gene>
<evidence type="ECO:0000313" key="2">
    <source>
        <dbReference type="Proteomes" id="UP000615446"/>
    </source>
</evidence>
<dbReference type="Proteomes" id="UP000615446">
    <property type="component" value="Unassembled WGS sequence"/>
</dbReference>
<proteinExistence type="predicted"/>
<dbReference type="EMBL" id="BLAL01000060">
    <property type="protein sequence ID" value="GES82366.1"/>
    <property type="molecule type" value="Genomic_DNA"/>
</dbReference>
<organism evidence="1 2">
    <name type="scientific">Rhizophagus clarus</name>
    <dbReference type="NCBI Taxonomy" id="94130"/>
    <lineage>
        <taxon>Eukaryota</taxon>
        <taxon>Fungi</taxon>
        <taxon>Fungi incertae sedis</taxon>
        <taxon>Mucoromycota</taxon>
        <taxon>Glomeromycotina</taxon>
        <taxon>Glomeromycetes</taxon>
        <taxon>Glomerales</taxon>
        <taxon>Glomeraceae</taxon>
        <taxon>Rhizophagus</taxon>
    </lineage>
</organism>
<sequence>MDNTKLWINTRKTSKRFRIADSFKVYLTKDYISNVINMEDDVVPDGDDVIVDDLNKWRCLRSCYSFDIRQKTQGVIIPSILLFSRRNWSYLGNRFKNPQSLCKVQIRQDGRQALLFQMSSLLINNKSSNIYYH</sequence>
<name>A0A8H3LB06_9GLOM</name>
<protein>
    <submittedName>
        <fullName evidence="1">Uncharacterized protein</fullName>
    </submittedName>
</protein>